<dbReference type="PANTHER" id="PTHR23077:SF27">
    <property type="entry name" value="ATPASE FAMILY GENE 2 PROTEIN HOMOLOG A"/>
    <property type="match status" value="1"/>
</dbReference>
<dbReference type="PANTHER" id="PTHR23077">
    <property type="entry name" value="AAA-FAMILY ATPASE"/>
    <property type="match status" value="1"/>
</dbReference>
<comment type="caution">
    <text evidence="4">The sequence shown here is derived from an EMBL/GenBank/DDBJ whole genome shotgun (WGS) entry which is preliminary data.</text>
</comment>
<sequence>MSTKKKNVKSGWLKIATNEYTLDSGKLQDHNASLNNSFGRHSSIDCTSTSPKQPSITSGVFFGEIALKRSKGSNLADNVLEQMIEINPVTMQLCEMKISGPVLIQSTSISSTKVTYRAWPSSQVPLGKIFLTSRQLDVIGGKIGSYAYVSNPHCDVINADKVQLVPCLEVNDKDIQKFFVSKHFVEYLLKNLDRTYIVNKQLLHVTYFGKSFQFRARCVIGTIDEERTVSKDSLSENSRHLDTSIDSVSVQMDKLLVSKSNVQNMMTSTPLRSKHDDSALQTASADVVINQNHTEQLESESSAQIFVITARTKLTIKSAEITLKTQKSLTENGSSNSSFQDIGGLTHQIQLLQDLIVMPMKNHELLKDAGIQTNHGVILHGPPGTGKSMLAKALATEVNGHTEVIRGSEIMSRLFGESEKQLRSVFMKANRLSPCVIIMDEIDALCPRRESSRTDVEKRVVASLITLLDELNNSSEECSIVVVATTNRIDSIDPALRRAGRFDREIEISIPTAAERVEIFHKLLLRSRHNITRNQLQTLSKKCHGYVGADLSAVCVEAGLRAIKRVPGEGEGDGVGSVVVTLDDIDHGIKQIPPSAMREMIVQVPQVHWADIGGNETVKHKLKQAIEWPLKNPQSFERMGIDPPRGVLMFGPPGCSKTLTAKALATESGLNFISIKGPELFSKYVGDSERAIRRIFAKARSAAPAIVFFDELDALAIERGSGNAVADRVLATLLTEMDGVEQRDDVIVVAATNRPDMIDKAFLRPGRIDRILHVPLPDADTRREIFRIRFRKMPIADDVILEELVEKTVMYSGAEISSVCREAALAALEEDLNANDVTRGHFEIALQLVLPQTTQEKVKMYEEYGKTLQTRIK</sequence>
<dbReference type="InterPro" id="IPR050168">
    <property type="entry name" value="AAA_ATPase_domain"/>
</dbReference>
<dbReference type="EMBL" id="CAWYQH010000097">
    <property type="protein sequence ID" value="CAK8684082.1"/>
    <property type="molecule type" value="Genomic_DNA"/>
</dbReference>
<evidence type="ECO:0000256" key="2">
    <source>
        <dbReference type="ARBA" id="ARBA00022840"/>
    </source>
</evidence>
<dbReference type="PROSITE" id="PS00674">
    <property type="entry name" value="AAA"/>
    <property type="match status" value="2"/>
</dbReference>
<evidence type="ECO:0000313" key="5">
    <source>
        <dbReference type="Proteomes" id="UP001642483"/>
    </source>
</evidence>
<dbReference type="Pfam" id="PF00004">
    <property type="entry name" value="AAA"/>
    <property type="match status" value="2"/>
</dbReference>
<dbReference type="InterPro" id="IPR027417">
    <property type="entry name" value="P-loop_NTPase"/>
</dbReference>
<keyword evidence="1" id="KW-0547">Nucleotide-binding</keyword>
<dbReference type="InterPro" id="IPR003593">
    <property type="entry name" value="AAA+_ATPase"/>
</dbReference>
<dbReference type="SMART" id="SM00382">
    <property type="entry name" value="AAA"/>
    <property type="match status" value="2"/>
</dbReference>
<keyword evidence="2" id="KW-0067">ATP-binding</keyword>
<keyword evidence="5" id="KW-1185">Reference proteome</keyword>
<accession>A0ABP0FWY4</accession>
<dbReference type="Pfam" id="PF17862">
    <property type="entry name" value="AAA_lid_3"/>
    <property type="match status" value="2"/>
</dbReference>
<evidence type="ECO:0000259" key="3">
    <source>
        <dbReference type="SMART" id="SM00382"/>
    </source>
</evidence>
<evidence type="ECO:0000313" key="4">
    <source>
        <dbReference type="EMBL" id="CAK8684082.1"/>
    </source>
</evidence>
<dbReference type="Gene3D" id="1.10.8.60">
    <property type="match status" value="2"/>
</dbReference>
<organism evidence="4 5">
    <name type="scientific">Clavelina lepadiformis</name>
    <name type="common">Light-bulb sea squirt</name>
    <name type="synonym">Ascidia lepadiformis</name>
    <dbReference type="NCBI Taxonomy" id="159417"/>
    <lineage>
        <taxon>Eukaryota</taxon>
        <taxon>Metazoa</taxon>
        <taxon>Chordata</taxon>
        <taxon>Tunicata</taxon>
        <taxon>Ascidiacea</taxon>
        <taxon>Aplousobranchia</taxon>
        <taxon>Clavelinidae</taxon>
        <taxon>Clavelina</taxon>
    </lineage>
</organism>
<dbReference type="Proteomes" id="UP001642483">
    <property type="component" value="Unassembled WGS sequence"/>
</dbReference>
<proteinExistence type="predicted"/>
<dbReference type="SUPFAM" id="SSF52540">
    <property type="entry name" value="P-loop containing nucleoside triphosphate hydrolases"/>
    <property type="match status" value="2"/>
</dbReference>
<reference evidence="4 5" key="1">
    <citation type="submission" date="2024-02" db="EMBL/GenBank/DDBJ databases">
        <authorList>
            <person name="Daric V."/>
            <person name="Darras S."/>
        </authorList>
    </citation>
    <scope>NUCLEOTIDE SEQUENCE [LARGE SCALE GENOMIC DNA]</scope>
</reference>
<protein>
    <recommendedName>
        <fullName evidence="3">AAA+ ATPase domain-containing protein</fullName>
    </recommendedName>
</protein>
<evidence type="ECO:0000256" key="1">
    <source>
        <dbReference type="ARBA" id="ARBA00022741"/>
    </source>
</evidence>
<dbReference type="InterPro" id="IPR003959">
    <property type="entry name" value="ATPase_AAA_core"/>
</dbReference>
<feature type="domain" description="AAA+ ATPase" evidence="3">
    <location>
        <begin position="373"/>
        <end position="512"/>
    </location>
</feature>
<gene>
    <name evidence="4" type="ORF">CVLEPA_LOCUS15082</name>
</gene>
<dbReference type="InterPro" id="IPR041569">
    <property type="entry name" value="AAA_lid_3"/>
</dbReference>
<feature type="domain" description="AAA+ ATPase" evidence="3">
    <location>
        <begin position="643"/>
        <end position="778"/>
    </location>
</feature>
<dbReference type="Gene3D" id="3.40.50.300">
    <property type="entry name" value="P-loop containing nucleotide triphosphate hydrolases"/>
    <property type="match status" value="2"/>
</dbReference>
<dbReference type="CDD" id="cd19511">
    <property type="entry name" value="RecA-like_CDC48_r2-like"/>
    <property type="match status" value="1"/>
</dbReference>
<name>A0ABP0FWY4_CLALP</name>
<dbReference type="InterPro" id="IPR003960">
    <property type="entry name" value="ATPase_AAA_CS"/>
</dbReference>